<dbReference type="Proteomes" id="UP000017836">
    <property type="component" value="Unassembled WGS sequence"/>
</dbReference>
<evidence type="ECO:0000313" key="2">
    <source>
        <dbReference type="Proteomes" id="UP000017836"/>
    </source>
</evidence>
<accession>W1NPG3</accession>
<keyword evidence="2" id="KW-1185">Reference proteome</keyword>
<gene>
    <name evidence="1" type="ORF">AMTR_s00109p00033160</name>
</gene>
<organism evidence="1 2">
    <name type="scientific">Amborella trichopoda</name>
    <dbReference type="NCBI Taxonomy" id="13333"/>
    <lineage>
        <taxon>Eukaryota</taxon>
        <taxon>Viridiplantae</taxon>
        <taxon>Streptophyta</taxon>
        <taxon>Embryophyta</taxon>
        <taxon>Tracheophyta</taxon>
        <taxon>Spermatophyta</taxon>
        <taxon>Magnoliopsida</taxon>
        <taxon>Amborellales</taxon>
        <taxon>Amborellaceae</taxon>
        <taxon>Amborella</taxon>
    </lineage>
</organism>
<dbReference type="EMBL" id="KI395307">
    <property type="protein sequence ID" value="ERM98571.1"/>
    <property type="molecule type" value="Genomic_DNA"/>
</dbReference>
<dbReference type="HOGENOM" id="CLU_2389173_0_0_1"/>
<proteinExistence type="predicted"/>
<dbReference type="AlphaFoldDB" id="W1NPG3"/>
<protein>
    <submittedName>
        <fullName evidence="1">Uncharacterized protein</fullName>
    </submittedName>
</protein>
<reference evidence="2" key="1">
    <citation type="journal article" date="2013" name="Science">
        <title>The Amborella genome and the evolution of flowering plants.</title>
        <authorList>
            <consortium name="Amborella Genome Project"/>
        </authorList>
    </citation>
    <scope>NUCLEOTIDE SEQUENCE [LARGE SCALE GENOMIC DNA]</scope>
</reference>
<name>W1NPG3_AMBTC</name>
<evidence type="ECO:0000313" key="1">
    <source>
        <dbReference type="EMBL" id="ERM98571.1"/>
    </source>
</evidence>
<dbReference type="Gramene" id="ERM98571">
    <property type="protein sequence ID" value="ERM98571"/>
    <property type="gene ID" value="AMTR_s00109p00033160"/>
</dbReference>
<sequence>MGKWRSPLGGHHLKFEGEVALQMEEDNGSKVTYWREWESGGALWVGISPCSTLTWLDWCLVGTCRLVEAEIRKLKEPFIGFIGHVKAWILSIVL</sequence>